<keyword evidence="1" id="KW-1277">Toxin-antitoxin system</keyword>
<comment type="caution">
    <text evidence="3">The sequence shown here is derived from an EMBL/GenBank/DDBJ whole genome shotgun (WGS) entry which is preliminary data.</text>
</comment>
<dbReference type="Proteomes" id="UP000011689">
    <property type="component" value="Unassembled WGS sequence"/>
</dbReference>
<name>M0F599_9EURY</name>
<feature type="compositionally biased region" description="Basic and acidic residues" evidence="2">
    <location>
        <begin position="83"/>
        <end position="93"/>
    </location>
</feature>
<reference evidence="3 4" key="1">
    <citation type="journal article" date="2014" name="PLoS Genet.">
        <title>Phylogenetically driven sequencing of extremely halophilic archaea reveals strategies for static and dynamic osmo-response.</title>
        <authorList>
            <person name="Becker E.A."/>
            <person name="Seitzer P.M."/>
            <person name="Tritt A."/>
            <person name="Larsen D."/>
            <person name="Krusor M."/>
            <person name="Yao A.I."/>
            <person name="Wu D."/>
            <person name="Madern D."/>
            <person name="Eisen J.A."/>
            <person name="Darling A.E."/>
            <person name="Facciotti M.T."/>
        </authorList>
    </citation>
    <scope>NUCLEOTIDE SEQUENCE [LARGE SCALE GENOMIC DNA]</scope>
    <source>
        <strain evidence="3 4">ATCC 700873</strain>
    </source>
</reference>
<dbReference type="GeneID" id="72713196"/>
<dbReference type="InterPro" id="IPR003847">
    <property type="entry name" value="Put_antitoxin"/>
</dbReference>
<dbReference type="OrthoDB" id="9187at2157"/>
<dbReference type="Pfam" id="PF02697">
    <property type="entry name" value="VAPB_antitox"/>
    <property type="match status" value="1"/>
</dbReference>
<sequence>MATKTIGVREEVYERLRARKRDDESFTDLIDRLIDESEGDWREGFGSLSSEEAESLREAAAASRGRLNESAVDRQTAAVDRLAAADDDGRLADDADADDDSDADPGGDTADADDTDDAGGDAGGPP</sequence>
<dbReference type="PATRIC" id="fig|1227481.4.peg.2317"/>
<organism evidence="3 4">
    <name type="scientific">Halorubrum hochstenium ATCC 700873</name>
    <dbReference type="NCBI Taxonomy" id="1227481"/>
    <lineage>
        <taxon>Archaea</taxon>
        <taxon>Methanobacteriati</taxon>
        <taxon>Methanobacteriota</taxon>
        <taxon>Stenosarchaea group</taxon>
        <taxon>Halobacteria</taxon>
        <taxon>Halobacteriales</taxon>
        <taxon>Haloferacaceae</taxon>
        <taxon>Halorubrum</taxon>
    </lineage>
</organism>
<dbReference type="AlphaFoldDB" id="M0F599"/>
<evidence type="ECO:0000256" key="1">
    <source>
        <dbReference type="ARBA" id="ARBA00022649"/>
    </source>
</evidence>
<evidence type="ECO:0000256" key="2">
    <source>
        <dbReference type="SAM" id="MobiDB-lite"/>
    </source>
</evidence>
<proteinExistence type="predicted"/>
<evidence type="ECO:0008006" key="5">
    <source>
        <dbReference type="Google" id="ProtNLM"/>
    </source>
</evidence>
<evidence type="ECO:0000313" key="3">
    <source>
        <dbReference type="EMBL" id="ELZ54417.1"/>
    </source>
</evidence>
<accession>M0F599</accession>
<feature type="compositionally biased region" description="Acidic residues" evidence="2">
    <location>
        <begin position="94"/>
        <end position="119"/>
    </location>
</feature>
<protein>
    <recommendedName>
        <fullName evidence="5">Antitoxin</fullName>
    </recommendedName>
</protein>
<dbReference type="EMBL" id="AOJO01000048">
    <property type="protein sequence ID" value="ELZ54417.1"/>
    <property type="molecule type" value="Genomic_DNA"/>
</dbReference>
<gene>
    <name evidence="3" type="ORF">C467_11724</name>
</gene>
<keyword evidence="4" id="KW-1185">Reference proteome</keyword>
<dbReference type="RefSeq" id="WP_008585409.1">
    <property type="nucleotide sequence ID" value="NZ_AOJO01000048.1"/>
</dbReference>
<evidence type="ECO:0000313" key="4">
    <source>
        <dbReference type="Proteomes" id="UP000011689"/>
    </source>
</evidence>
<feature type="region of interest" description="Disordered" evidence="2">
    <location>
        <begin position="80"/>
        <end position="126"/>
    </location>
</feature>
<dbReference type="STRING" id="1227481.C467_11724"/>